<evidence type="ECO:0000256" key="2">
    <source>
        <dbReference type="ARBA" id="ARBA00022448"/>
    </source>
</evidence>
<dbReference type="STRING" id="1798561.A3B87_01960"/>
<dbReference type="PROSITE" id="PS01037">
    <property type="entry name" value="SBP_BACTERIAL_1"/>
    <property type="match status" value="1"/>
</dbReference>
<dbReference type="Gene3D" id="3.40.190.10">
    <property type="entry name" value="Periplasmic binding protein-like II"/>
    <property type="match status" value="1"/>
</dbReference>
<dbReference type="Proteomes" id="UP000179136">
    <property type="component" value="Unassembled WGS sequence"/>
</dbReference>
<protein>
    <recommendedName>
        <fullName evidence="6">ABC transporter substrate-binding protein</fullName>
    </recommendedName>
</protein>
<dbReference type="PANTHER" id="PTHR43649:SF12">
    <property type="entry name" value="DIACETYLCHITOBIOSE BINDING PROTEIN DASA"/>
    <property type="match status" value="1"/>
</dbReference>
<sequence>MIFMQLRLVKFKLVVISLVLALLATGCGLKQGDTQAMNELKTPITIKYWRVFDGPDAFQEIINAYKREHPNVNIEYRKLRYDEYEQALLEAWAEDRGPDIFSVHNSWLAKYESKILAMPETVKLPYVAQRNKRTGSVEKALYQQVNLWTAIDIRNNFAEAVYQDVVRKNKVLGLPLSVDSLALFYNRTLLDNALITKVPSTWVEVKEAVKKLTLQDEAGSIAQSAIALGTVDNINRAFDVVSLLMMQNGAQMTDDSGSKATFNQPSPYSSDKNFKPGMEALRFYTDFALPSKEVYNWNEDLPQATDSFVRGKLGMMLGYAYQLPLIRSQGAKLNIGVAEAPHINSDGSDALGSKLNMASYWVETVSAKTKYENYAWDFLQFASSKEQVIKYLTAAKKPTALRDLVSAQLSQPDIKPFANQVLTARSWYRGRNPLAAEEVFRQMIKAVVAGSNTAEEAINFAAQKINQTF</sequence>
<dbReference type="PANTHER" id="PTHR43649">
    <property type="entry name" value="ARABINOSE-BINDING PROTEIN-RELATED"/>
    <property type="match status" value="1"/>
</dbReference>
<dbReference type="InterPro" id="IPR006059">
    <property type="entry name" value="SBP"/>
</dbReference>
<evidence type="ECO:0000313" key="5">
    <source>
        <dbReference type="Proteomes" id="UP000179136"/>
    </source>
</evidence>
<accession>A0A1F6FL30</accession>
<keyword evidence="3" id="KW-0732">Signal</keyword>
<organism evidence="4 5">
    <name type="scientific">Candidatus Kuenenbacteria bacterium RIFCSPHIGHO2_02_FULL_39_13</name>
    <dbReference type="NCBI Taxonomy" id="1798561"/>
    <lineage>
        <taxon>Bacteria</taxon>
        <taxon>Candidatus Kueneniibacteriota</taxon>
    </lineage>
</organism>
<comment type="similarity">
    <text evidence="1">Belongs to the bacterial solute-binding protein 1 family.</text>
</comment>
<reference evidence="4 5" key="1">
    <citation type="journal article" date="2016" name="Nat. Commun.">
        <title>Thousands of microbial genomes shed light on interconnected biogeochemical processes in an aquifer system.</title>
        <authorList>
            <person name="Anantharaman K."/>
            <person name="Brown C.T."/>
            <person name="Hug L.A."/>
            <person name="Sharon I."/>
            <person name="Castelle C.J."/>
            <person name="Probst A.J."/>
            <person name="Thomas B.C."/>
            <person name="Singh A."/>
            <person name="Wilkins M.J."/>
            <person name="Karaoz U."/>
            <person name="Brodie E.L."/>
            <person name="Williams K.H."/>
            <person name="Hubbard S.S."/>
            <person name="Banfield J.F."/>
        </authorList>
    </citation>
    <scope>NUCLEOTIDE SEQUENCE [LARGE SCALE GENOMIC DNA]</scope>
</reference>
<dbReference type="PROSITE" id="PS51257">
    <property type="entry name" value="PROKAR_LIPOPROTEIN"/>
    <property type="match status" value="1"/>
</dbReference>
<keyword evidence="2" id="KW-0813">Transport</keyword>
<dbReference type="SUPFAM" id="SSF53850">
    <property type="entry name" value="Periplasmic binding protein-like II"/>
    <property type="match status" value="1"/>
</dbReference>
<dbReference type="InterPro" id="IPR050490">
    <property type="entry name" value="Bact_solute-bd_prot1"/>
</dbReference>
<comment type="caution">
    <text evidence="4">The sequence shown here is derived from an EMBL/GenBank/DDBJ whole genome shotgun (WGS) entry which is preliminary data.</text>
</comment>
<evidence type="ECO:0000313" key="4">
    <source>
        <dbReference type="EMBL" id="OGG86571.1"/>
    </source>
</evidence>
<gene>
    <name evidence="4" type="ORF">A3B87_01960</name>
</gene>
<dbReference type="GO" id="GO:0055085">
    <property type="term" value="P:transmembrane transport"/>
    <property type="evidence" value="ECO:0007669"/>
    <property type="project" value="InterPro"/>
</dbReference>
<dbReference type="AlphaFoldDB" id="A0A1F6FL30"/>
<name>A0A1F6FL30_9BACT</name>
<evidence type="ECO:0000256" key="1">
    <source>
        <dbReference type="ARBA" id="ARBA00008520"/>
    </source>
</evidence>
<dbReference type="Pfam" id="PF01547">
    <property type="entry name" value="SBP_bac_1"/>
    <property type="match status" value="1"/>
</dbReference>
<dbReference type="EMBL" id="MFMW01000032">
    <property type="protein sequence ID" value="OGG86571.1"/>
    <property type="molecule type" value="Genomic_DNA"/>
</dbReference>
<dbReference type="InterPro" id="IPR006061">
    <property type="entry name" value="SBP_1_CS"/>
</dbReference>
<proteinExistence type="inferred from homology"/>
<evidence type="ECO:0008006" key="6">
    <source>
        <dbReference type="Google" id="ProtNLM"/>
    </source>
</evidence>
<evidence type="ECO:0000256" key="3">
    <source>
        <dbReference type="ARBA" id="ARBA00022729"/>
    </source>
</evidence>